<dbReference type="GO" id="GO:0004867">
    <property type="term" value="F:serine-type endopeptidase inhibitor activity"/>
    <property type="evidence" value="ECO:0007669"/>
    <property type="project" value="UniProtKB-KW"/>
</dbReference>
<evidence type="ECO:0000256" key="2">
    <source>
        <dbReference type="ARBA" id="ARBA00010472"/>
    </source>
</evidence>
<evidence type="ECO:0000256" key="3">
    <source>
        <dbReference type="ARBA" id="ARBA00011738"/>
    </source>
</evidence>
<dbReference type="Proteomes" id="UP000533598">
    <property type="component" value="Unassembled WGS sequence"/>
</dbReference>
<dbReference type="InterPro" id="IPR023549">
    <property type="entry name" value="Subtilisin_inhibitor"/>
</dbReference>
<dbReference type="SUPFAM" id="SSF55399">
    <property type="entry name" value="Subtilisin inhibitor"/>
    <property type="match status" value="1"/>
</dbReference>
<comment type="similarity">
    <text evidence="2 8">Belongs to the protease inhibitor I16 (SSI) family.</text>
</comment>
<name>A0A7W7C7G8_9PSEU</name>
<organism evidence="11 12">
    <name type="scientific">Crossiella cryophila</name>
    <dbReference type="NCBI Taxonomy" id="43355"/>
    <lineage>
        <taxon>Bacteria</taxon>
        <taxon>Bacillati</taxon>
        <taxon>Actinomycetota</taxon>
        <taxon>Actinomycetes</taxon>
        <taxon>Pseudonocardiales</taxon>
        <taxon>Pseudonocardiaceae</taxon>
        <taxon>Crossiella</taxon>
    </lineage>
</organism>
<evidence type="ECO:0000259" key="10">
    <source>
        <dbReference type="Pfam" id="PF00720"/>
    </source>
</evidence>
<protein>
    <recommendedName>
        <fullName evidence="10">Subtilisin inhibitor domain-containing protein</fullName>
    </recommendedName>
</protein>
<dbReference type="RefSeq" id="WP_185001820.1">
    <property type="nucleotide sequence ID" value="NZ_BAAAUI010000021.1"/>
</dbReference>
<dbReference type="InterPro" id="IPR020054">
    <property type="entry name" value="Prot_inh_SSI_I16_CS"/>
</dbReference>
<evidence type="ECO:0000256" key="8">
    <source>
        <dbReference type="RuleBase" id="RU003471"/>
    </source>
</evidence>
<dbReference type="PRINTS" id="PR00294">
    <property type="entry name" value="SSBTLNINHBTR"/>
</dbReference>
<dbReference type="PROSITE" id="PS00999">
    <property type="entry name" value="SSI"/>
    <property type="match status" value="1"/>
</dbReference>
<evidence type="ECO:0000256" key="7">
    <source>
        <dbReference type="ARBA" id="ARBA00023157"/>
    </source>
</evidence>
<keyword evidence="12" id="KW-1185">Reference proteome</keyword>
<dbReference type="InterPro" id="IPR000691">
    <property type="entry name" value="Prot_inh_I16_SSI"/>
</dbReference>
<evidence type="ECO:0000256" key="1">
    <source>
        <dbReference type="ARBA" id="ARBA00004613"/>
    </source>
</evidence>
<dbReference type="Gene3D" id="3.30.350.10">
    <property type="entry name" value="Subtilisin inhibitor-like"/>
    <property type="match status" value="1"/>
</dbReference>
<dbReference type="EMBL" id="JACHMH010000001">
    <property type="protein sequence ID" value="MBB4675928.1"/>
    <property type="molecule type" value="Genomic_DNA"/>
</dbReference>
<keyword evidence="9" id="KW-0732">Signal</keyword>
<evidence type="ECO:0000313" key="12">
    <source>
        <dbReference type="Proteomes" id="UP000533598"/>
    </source>
</evidence>
<comment type="subcellular location">
    <subcellularLocation>
        <location evidence="1">Secreted</location>
    </subcellularLocation>
</comment>
<comment type="caution">
    <text evidence="11">The sequence shown here is derived from an EMBL/GenBank/DDBJ whole genome shotgun (WGS) entry which is preliminary data.</text>
</comment>
<evidence type="ECO:0000256" key="9">
    <source>
        <dbReference type="SAM" id="SignalP"/>
    </source>
</evidence>
<evidence type="ECO:0000256" key="5">
    <source>
        <dbReference type="ARBA" id="ARBA00022690"/>
    </source>
</evidence>
<comment type="subunit">
    <text evidence="3">Homodimer.</text>
</comment>
<feature type="domain" description="Subtilisin inhibitor" evidence="10">
    <location>
        <begin position="27"/>
        <end position="112"/>
    </location>
</feature>
<feature type="signal peptide" evidence="9">
    <location>
        <begin position="1"/>
        <end position="17"/>
    </location>
</feature>
<evidence type="ECO:0000256" key="4">
    <source>
        <dbReference type="ARBA" id="ARBA00022525"/>
    </source>
</evidence>
<keyword evidence="6 8" id="KW-0722">Serine protease inhibitor</keyword>
<evidence type="ECO:0000256" key="6">
    <source>
        <dbReference type="ARBA" id="ARBA00022900"/>
    </source>
</evidence>
<reference evidence="11 12" key="1">
    <citation type="submission" date="2020-08" db="EMBL/GenBank/DDBJ databases">
        <title>Sequencing the genomes of 1000 actinobacteria strains.</title>
        <authorList>
            <person name="Klenk H.-P."/>
        </authorList>
    </citation>
    <scope>NUCLEOTIDE SEQUENCE [LARGE SCALE GENOMIC DNA]</scope>
    <source>
        <strain evidence="11 12">DSM 44230</strain>
    </source>
</reference>
<dbReference type="Pfam" id="PF00720">
    <property type="entry name" value="SSI"/>
    <property type="match status" value="1"/>
</dbReference>
<feature type="chain" id="PRO_5039677104" description="Subtilisin inhibitor domain-containing protein" evidence="9">
    <location>
        <begin position="18"/>
        <end position="129"/>
    </location>
</feature>
<dbReference type="AlphaFoldDB" id="A0A7W7C7G8"/>
<evidence type="ECO:0000313" key="11">
    <source>
        <dbReference type="EMBL" id="MBB4675928.1"/>
    </source>
</evidence>
<keyword evidence="4" id="KW-0964">Secreted</keyword>
<sequence>MPLPTFLPLLAAAGLLAPGLLTPPPESVLELTVENVGQANLPDAVTLTCGPDEGTHPTPGLACTELTRVGGDVQQVGDHETACTDHIENPKRATARGHWQGRAVDVELYFGNPCEFATRAGHVFRINGE</sequence>
<dbReference type="GO" id="GO:0005576">
    <property type="term" value="C:extracellular region"/>
    <property type="evidence" value="ECO:0007669"/>
    <property type="project" value="UniProtKB-SubCell"/>
</dbReference>
<proteinExistence type="inferred from homology"/>
<dbReference type="InterPro" id="IPR036819">
    <property type="entry name" value="Subtilisin_inhibitor-like_sf"/>
</dbReference>
<gene>
    <name evidence="11" type="ORF">HNR67_002046</name>
</gene>
<keyword evidence="5 8" id="KW-0646">Protease inhibitor</keyword>
<accession>A0A7W7C7G8</accession>
<keyword evidence="7" id="KW-1015">Disulfide bond</keyword>